<reference evidence="3" key="1">
    <citation type="submission" date="2017-09" db="EMBL/GenBank/DDBJ databases">
        <title>Depth-based differentiation of microbial function through sediment-hosted aquifers and enrichment of novel symbionts in the deep terrestrial subsurface.</title>
        <authorList>
            <person name="Probst A.J."/>
            <person name="Ladd B."/>
            <person name="Jarett J.K."/>
            <person name="Geller-Mcgrath D.E."/>
            <person name="Sieber C.M.K."/>
            <person name="Emerson J.B."/>
            <person name="Anantharaman K."/>
            <person name="Thomas B.C."/>
            <person name="Malmstrom R."/>
            <person name="Stieglmeier M."/>
            <person name="Klingl A."/>
            <person name="Woyke T."/>
            <person name="Ryan C.M."/>
            <person name="Banfield J.F."/>
        </authorList>
    </citation>
    <scope>NUCLEOTIDE SEQUENCE [LARGE SCALE GENOMIC DNA]</scope>
</reference>
<dbReference type="SUPFAM" id="SSF48452">
    <property type="entry name" value="TPR-like"/>
    <property type="match status" value="1"/>
</dbReference>
<keyword evidence="1" id="KW-0472">Membrane</keyword>
<name>A0A2M6YPG7_9BACT</name>
<dbReference type="Gene3D" id="1.25.40.10">
    <property type="entry name" value="Tetratricopeptide repeat domain"/>
    <property type="match status" value="1"/>
</dbReference>
<proteinExistence type="predicted"/>
<evidence type="ECO:0000256" key="1">
    <source>
        <dbReference type="SAM" id="Phobius"/>
    </source>
</evidence>
<dbReference type="InterPro" id="IPR011990">
    <property type="entry name" value="TPR-like_helical_dom_sf"/>
</dbReference>
<accession>A0A2M6YPG7</accession>
<keyword evidence="1" id="KW-0812">Transmembrane</keyword>
<evidence type="ECO:0000313" key="3">
    <source>
        <dbReference type="Proteomes" id="UP000229559"/>
    </source>
</evidence>
<gene>
    <name evidence="2" type="ORF">COT04_02230</name>
</gene>
<dbReference type="EMBL" id="PEXA01000061">
    <property type="protein sequence ID" value="PIU33036.1"/>
    <property type="molecule type" value="Genomic_DNA"/>
</dbReference>
<dbReference type="Proteomes" id="UP000229559">
    <property type="component" value="Unassembled WGS sequence"/>
</dbReference>
<comment type="caution">
    <text evidence="2">The sequence shown here is derived from an EMBL/GenBank/DDBJ whole genome shotgun (WGS) entry which is preliminary data.</text>
</comment>
<dbReference type="Pfam" id="PF14559">
    <property type="entry name" value="TPR_19"/>
    <property type="match status" value="1"/>
</dbReference>
<keyword evidence="1" id="KW-1133">Transmembrane helix</keyword>
<protein>
    <submittedName>
        <fullName evidence="2">Uncharacterized protein</fullName>
    </submittedName>
</protein>
<organism evidence="2 3">
    <name type="scientific">Candidatus Shapirobacteria bacterium CG07_land_8_20_14_0_80_39_12</name>
    <dbReference type="NCBI Taxonomy" id="1974480"/>
    <lineage>
        <taxon>Bacteria</taxon>
        <taxon>Candidatus Shapironibacteriota</taxon>
    </lineage>
</organism>
<feature type="transmembrane region" description="Helical" evidence="1">
    <location>
        <begin position="16"/>
        <end position="38"/>
    </location>
</feature>
<dbReference type="AlphaFoldDB" id="A0A2M6YPG7"/>
<evidence type="ECO:0000313" key="2">
    <source>
        <dbReference type="EMBL" id="PIU33036.1"/>
    </source>
</evidence>
<sequence>MAKDTKTQLKKSKVWLASWGGPSGVVLILFLIIASWLYPQQESQRLKWQLLNNPRDLNTQLRLATIFLENNQFNEAEKILLLAASNQKNNPNLASLRQQKNLSNPQDIRKLIGLWEKIVAEKPDYRDGYLQLAILNYKIWQNEKAQDYLKKALIVDPNFGPALELEKIISLP</sequence>